<gene>
    <name evidence="1" type="ORF">J3U87_18780</name>
</gene>
<reference evidence="1" key="1">
    <citation type="submission" date="2021-03" db="EMBL/GenBank/DDBJ databases">
        <title>Acanthopleuribacteraceae sp. M133.</title>
        <authorList>
            <person name="Wang G."/>
        </authorList>
    </citation>
    <scope>NUCLEOTIDE SEQUENCE</scope>
    <source>
        <strain evidence="1">M133</strain>
    </source>
</reference>
<protein>
    <submittedName>
        <fullName evidence="1">Uncharacterized protein</fullName>
    </submittedName>
</protein>
<name>A0A8A4TEI7_SULCO</name>
<organism evidence="1 2">
    <name type="scientific">Sulfidibacter corallicola</name>
    <dbReference type="NCBI Taxonomy" id="2818388"/>
    <lineage>
        <taxon>Bacteria</taxon>
        <taxon>Pseudomonadati</taxon>
        <taxon>Acidobacteriota</taxon>
        <taxon>Holophagae</taxon>
        <taxon>Acanthopleuribacterales</taxon>
        <taxon>Acanthopleuribacteraceae</taxon>
        <taxon>Sulfidibacter</taxon>
    </lineage>
</organism>
<sequence length="231" mass="25541">MSLAGHKPAKELPTKETMVSLYCRSMVIQLLAGKFLHRIETLRRLAINSEVLASRSRANGRAISAIAKELQTITQKMTAIQDRLASDSSQLATYALVSTAKARQCEKYQMVLKSGISGKNRALIESTRNRMGCVLISELEKLRRQLEMTQGTMLDLTRVSIHIPMVATFFKIEAASCQAHMETTFRNIADQLVTLNDRLALEIEDVVAKVKGALAIFDSTEGPVEEDSLSA</sequence>
<evidence type="ECO:0000313" key="2">
    <source>
        <dbReference type="Proteomes" id="UP000663929"/>
    </source>
</evidence>
<dbReference type="RefSeq" id="WP_237377310.1">
    <property type="nucleotide sequence ID" value="NZ_CP071793.1"/>
</dbReference>
<dbReference type="AlphaFoldDB" id="A0A8A4TEI7"/>
<proteinExistence type="predicted"/>
<accession>A0A8A4TEI7</accession>
<dbReference type="EMBL" id="CP071793">
    <property type="protein sequence ID" value="QTD47642.1"/>
    <property type="molecule type" value="Genomic_DNA"/>
</dbReference>
<keyword evidence="2" id="KW-1185">Reference proteome</keyword>
<evidence type="ECO:0000313" key="1">
    <source>
        <dbReference type="EMBL" id="QTD47642.1"/>
    </source>
</evidence>
<dbReference type="Proteomes" id="UP000663929">
    <property type="component" value="Chromosome"/>
</dbReference>
<dbReference type="KEGG" id="scor:J3U87_18780"/>